<dbReference type="Proteomes" id="UP000245207">
    <property type="component" value="Unassembled WGS sequence"/>
</dbReference>
<dbReference type="GO" id="GO:0005634">
    <property type="term" value="C:nucleus"/>
    <property type="evidence" value="ECO:0007669"/>
    <property type="project" value="TreeGrafter"/>
</dbReference>
<dbReference type="InterPro" id="IPR039321">
    <property type="entry name" value="IDM2/3-like"/>
</dbReference>
<dbReference type="InterPro" id="IPR008978">
    <property type="entry name" value="HSP20-like_chaperone"/>
</dbReference>
<sequence>MAQQNDVNLSLKNQSAMIFLPQTTEKELQAVLAVVKHGVAVIGSAAKTIGPLIGSIDISESDNGFLFRIALPGVKKDETFKCDIQSDGTITFQGVTHTGEKKVHAHGMVFEMHTQNLGPPGDFSVSFQLGGGVDPSTLEHVLANSVLEGVVKKNTNPKLMILSYEFEFEEASKQQLKGDLSPSLLGLKKLEHLDLSCNDFGWNQIPEFIGSLANLRYLKLSNSNFGGIIPPKLGNLSNLHTLCLGHFQDVGWAERRTSVVNMEWLSNLRLLRHLDMSNVDLSKAMDWFQVINTLPSLAELHLRHTNLLDAHPHVPTLNITSLSFS</sequence>
<gene>
    <name evidence="1" type="ORF">CTI12_AA068150</name>
</gene>
<dbReference type="Pfam" id="PF00560">
    <property type="entry name" value="LRR_1"/>
    <property type="match status" value="2"/>
</dbReference>
<accession>A0A2U1Q4K9</accession>
<dbReference type="CDD" id="cd06464">
    <property type="entry name" value="ACD_sHsps-like"/>
    <property type="match status" value="1"/>
</dbReference>
<dbReference type="SUPFAM" id="SSF52058">
    <property type="entry name" value="L domain-like"/>
    <property type="match status" value="1"/>
</dbReference>
<reference evidence="1 2" key="1">
    <citation type="journal article" date="2018" name="Mol. Plant">
        <title>The genome of Artemisia annua provides insight into the evolution of Asteraceae family and artemisinin biosynthesis.</title>
        <authorList>
            <person name="Shen Q."/>
            <person name="Zhang L."/>
            <person name="Liao Z."/>
            <person name="Wang S."/>
            <person name="Yan T."/>
            <person name="Shi P."/>
            <person name="Liu M."/>
            <person name="Fu X."/>
            <person name="Pan Q."/>
            <person name="Wang Y."/>
            <person name="Lv Z."/>
            <person name="Lu X."/>
            <person name="Zhang F."/>
            <person name="Jiang W."/>
            <person name="Ma Y."/>
            <person name="Chen M."/>
            <person name="Hao X."/>
            <person name="Li L."/>
            <person name="Tang Y."/>
            <person name="Lv G."/>
            <person name="Zhou Y."/>
            <person name="Sun X."/>
            <person name="Brodelius P.E."/>
            <person name="Rose J.K.C."/>
            <person name="Tang K."/>
        </authorList>
    </citation>
    <scope>NUCLEOTIDE SEQUENCE [LARGE SCALE GENOMIC DNA]</scope>
    <source>
        <strain evidence="2">cv. Huhao1</strain>
        <tissue evidence="1">Leaf</tissue>
    </source>
</reference>
<dbReference type="PANTHER" id="PTHR34661">
    <property type="entry name" value="INCREASED DNA METHYLATION 3"/>
    <property type="match status" value="1"/>
</dbReference>
<organism evidence="1 2">
    <name type="scientific">Artemisia annua</name>
    <name type="common">Sweet wormwood</name>
    <dbReference type="NCBI Taxonomy" id="35608"/>
    <lineage>
        <taxon>Eukaryota</taxon>
        <taxon>Viridiplantae</taxon>
        <taxon>Streptophyta</taxon>
        <taxon>Embryophyta</taxon>
        <taxon>Tracheophyta</taxon>
        <taxon>Spermatophyta</taxon>
        <taxon>Magnoliopsida</taxon>
        <taxon>eudicotyledons</taxon>
        <taxon>Gunneridae</taxon>
        <taxon>Pentapetalae</taxon>
        <taxon>asterids</taxon>
        <taxon>campanulids</taxon>
        <taxon>Asterales</taxon>
        <taxon>Asteraceae</taxon>
        <taxon>Asteroideae</taxon>
        <taxon>Anthemideae</taxon>
        <taxon>Artemisiinae</taxon>
        <taxon>Artemisia</taxon>
    </lineage>
</organism>
<protein>
    <submittedName>
        <fullName evidence="1">Alpha crystallin/Hsp20 domain-containing protein</fullName>
    </submittedName>
</protein>
<dbReference type="SUPFAM" id="SSF49764">
    <property type="entry name" value="HSP20-like chaperones"/>
    <property type="match status" value="1"/>
</dbReference>
<dbReference type="InterPro" id="IPR032675">
    <property type="entry name" value="LRR_dom_sf"/>
</dbReference>
<dbReference type="InterPro" id="IPR001611">
    <property type="entry name" value="Leu-rich_rpt"/>
</dbReference>
<dbReference type="EMBL" id="PKPP01000421">
    <property type="protein sequence ID" value="PWA92960.1"/>
    <property type="molecule type" value="Genomic_DNA"/>
</dbReference>
<comment type="caution">
    <text evidence="1">The sequence shown here is derived from an EMBL/GenBank/DDBJ whole genome shotgun (WGS) entry which is preliminary data.</text>
</comment>
<proteinExistence type="predicted"/>
<dbReference type="STRING" id="35608.A0A2U1Q4K9"/>
<dbReference type="AlphaFoldDB" id="A0A2U1Q4K9"/>
<evidence type="ECO:0000313" key="2">
    <source>
        <dbReference type="Proteomes" id="UP000245207"/>
    </source>
</evidence>
<name>A0A2U1Q4K9_ARTAN</name>
<keyword evidence="2" id="KW-1185">Reference proteome</keyword>
<dbReference type="Gene3D" id="3.80.10.10">
    <property type="entry name" value="Ribonuclease Inhibitor"/>
    <property type="match status" value="1"/>
</dbReference>
<evidence type="ECO:0000313" key="1">
    <source>
        <dbReference type="EMBL" id="PWA92960.1"/>
    </source>
</evidence>
<dbReference type="PANTHER" id="PTHR34661:SF8">
    <property type="entry name" value="ALPHA-CRYSTALLIN DOMAIN-CONTAINING PROTEIN 22.3"/>
    <property type="match status" value="1"/>
</dbReference>
<dbReference type="Gene3D" id="2.60.40.790">
    <property type="match status" value="1"/>
</dbReference>
<dbReference type="OrthoDB" id="1512991at2759"/>